<evidence type="ECO:0000313" key="4">
    <source>
        <dbReference type="Proteomes" id="UP000198546"/>
    </source>
</evidence>
<feature type="domain" description="Trehalase-like N-terminal" evidence="2">
    <location>
        <begin position="60"/>
        <end position="161"/>
    </location>
</feature>
<dbReference type="EMBL" id="LT629688">
    <property type="protein sequence ID" value="SDE27477.1"/>
    <property type="molecule type" value="Genomic_DNA"/>
</dbReference>
<dbReference type="Pfam" id="PF19291">
    <property type="entry name" value="TREH_N"/>
    <property type="match status" value="1"/>
</dbReference>
<dbReference type="Proteomes" id="UP000198546">
    <property type="component" value="Chromosome i"/>
</dbReference>
<dbReference type="SUPFAM" id="SSF48208">
    <property type="entry name" value="Six-hairpin glycosidases"/>
    <property type="match status" value="1"/>
</dbReference>
<dbReference type="PANTHER" id="PTHR31616">
    <property type="entry name" value="TREHALASE"/>
    <property type="match status" value="1"/>
</dbReference>
<dbReference type="InterPro" id="IPR011613">
    <property type="entry name" value="GH15-like"/>
</dbReference>
<dbReference type="PANTHER" id="PTHR31616:SF0">
    <property type="entry name" value="GLUCAN 1,4-ALPHA-GLUCOSIDASE"/>
    <property type="match status" value="1"/>
</dbReference>
<dbReference type="OrthoDB" id="3902805at2"/>
<dbReference type="GO" id="GO:0004553">
    <property type="term" value="F:hydrolase activity, hydrolyzing O-glycosyl compounds"/>
    <property type="evidence" value="ECO:0007669"/>
    <property type="project" value="TreeGrafter"/>
</dbReference>
<dbReference type="AlphaFoldDB" id="A0A1G7BKK0"/>
<dbReference type="GO" id="GO:0005975">
    <property type="term" value="P:carbohydrate metabolic process"/>
    <property type="evidence" value="ECO:0007669"/>
    <property type="project" value="InterPro"/>
</dbReference>
<organism evidence="3 4">
    <name type="scientific">Auraticoccus monumenti</name>
    <dbReference type="NCBI Taxonomy" id="675864"/>
    <lineage>
        <taxon>Bacteria</taxon>
        <taxon>Bacillati</taxon>
        <taxon>Actinomycetota</taxon>
        <taxon>Actinomycetes</taxon>
        <taxon>Propionibacteriales</taxon>
        <taxon>Propionibacteriaceae</taxon>
        <taxon>Auraticoccus</taxon>
    </lineage>
</organism>
<evidence type="ECO:0000259" key="2">
    <source>
        <dbReference type="Pfam" id="PF19291"/>
    </source>
</evidence>
<dbReference type="InterPro" id="IPR012341">
    <property type="entry name" value="6hp_glycosidase-like_sf"/>
</dbReference>
<reference evidence="3 4" key="1">
    <citation type="submission" date="2016-10" db="EMBL/GenBank/DDBJ databases">
        <authorList>
            <person name="de Groot N.N."/>
        </authorList>
    </citation>
    <scope>NUCLEOTIDE SEQUENCE [LARGE SCALE GENOMIC DNA]</scope>
    <source>
        <strain evidence="3 4">MON 2.2</strain>
    </source>
</reference>
<feature type="domain" description="GH15-like" evidence="1">
    <location>
        <begin position="274"/>
        <end position="626"/>
    </location>
</feature>
<proteinExistence type="predicted"/>
<dbReference type="InterPro" id="IPR008928">
    <property type="entry name" value="6-hairpin_glycosidase_sf"/>
</dbReference>
<protein>
    <submittedName>
        <fullName evidence="3">Glucoamylase (Glucan-1,4-alpha-glucosidase), GH15 family</fullName>
    </submittedName>
</protein>
<keyword evidence="4" id="KW-1185">Reference proteome</keyword>
<dbReference type="STRING" id="675864.SAMN04489747_2988"/>
<dbReference type="RefSeq" id="WP_090594652.1">
    <property type="nucleotide sequence ID" value="NZ_LT629688.1"/>
</dbReference>
<dbReference type="Gene3D" id="1.50.10.10">
    <property type="match status" value="1"/>
</dbReference>
<accession>A0A1G7BKK0</accession>
<gene>
    <name evidence="3" type="ORF">SAMN04489747_2988</name>
</gene>
<dbReference type="InterPro" id="IPR045582">
    <property type="entry name" value="Trehalase-like_N"/>
</dbReference>
<sequence>MTTTRATSSHPGDWFPPLDTTASVRVGSCPLHWQQDEPVEAPVDERDADGYLDLRSYASIGDGRTIALVGRDGRIDWLPLPNLDSPAPFGALLDETDGGYLALRPVEDFTVSRRYLTDTNVLQTTFRTASGLVQVTDAMNTGVAGRLPWGELARRIEGVEGAVEMRAEVRPGTCLNRASAWIHDTVQGRVLRVNGLTMAVRTLQEESVAVEDRAVVVRYRTSPGSRHLLGLVATEGEPLSLPLPEDVDARVDRTIAGWRDWSGAVAWEGRWQPLVRRSALLLKQLIHAPTGAVAAAATTSLPESLTRRKNWDYRYSWTRDSAYTLTALLRFGVREETHAAISWMLRTLRSHGGEPMVLSRLDGTHPGTTVEEHDVPGWRGTGGVVTGNPAADQLQLGVFGDVFSIVTLYVEQGNVLDDATSRLMTQLADQACDVWRLPDAGMWELPVSRHHITSKLGCWHALTQAVRLAEAGQVPGDAERWRSEAERVRAWVEEHGWDEELGAYVWYPGSKELDASILLHAISGFDRGERMSSTLDVLRRELADGEHLYRYTGAADEEGAFVACSYWMVSALTLVGRVDEAVELMDCLDRAPNDVGLLAEMIDPRTQGFLGNLPQALSHLALVNAAITLNDSLEQD</sequence>
<name>A0A1G7BKK0_9ACTN</name>
<dbReference type="Pfam" id="PF00723">
    <property type="entry name" value="Glyco_hydro_15"/>
    <property type="match status" value="1"/>
</dbReference>
<evidence type="ECO:0000259" key="1">
    <source>
        <dbReference type="Pfam" id="PF00723"/>
    </source>
</evidence>
<evidence type="ECO:0000313" key="3">
    <source>
        <dbReference type="EMBL" id="SDE27477.1"/>
    </source>
</evidence>